<evidence type="ECO:0000256" key="1">
    <source>
        <dbReference type="ARBA" id="ARBA00012247"/>
    </source>
</evidence>
<dbReference type="AlphaFoldDB" id="A0ABD0TYZ1"/>
<dbReference type="Proteomes" id="UP001552299">
    <property type="component" value="Unassembled WGS sequence"/>
</dbReference>
<organism evidence="6 7">
    <name type="scientific">Dendrobium thyrsiflorum</name>
    <name type="common">Pinecone-like raceme dendrobium</name>
    <name type="synonym">Orchid</name>
    <dbReference type="NCBI Taxonomy" id="117978"/>
    <lineage>
        <taxon>Eukaryota</taxon>
        <taxon>Viridiplantae</taxon>
        <taxon>Streptophyta</taxon>
        <taxon>Embryophyta</taxon>
        <taxon>Tracheophyta</taxon>
        <taxon>Spermatophyta</taxon>
        <taxon>Magnoliopsida</taxon>
        <taxon>Liliopsida</taxon>
        <taxon>Asparagales</taxon>
        <taxon>Orchidaceae</taxon>
        <taxon>Epidendroideae</taxon>
        <taxon>Malaxideae</taxon>
        <taxon>Dendrobiinae</taxon>
        <taxon>Dendrobium</taxon>
    </lineage>
</organism>
<accession>A0ABD0TYZ1</accession>
<keyword evidence="7" id="KW-1185">Reference proteome</keyword>
<dbReference type="EMBL" id="JANQDX010000019">
    <property type="protein sequence ID" value="KAL0904961.1"/>
    <property type="molecule type" value="Genomic_DNA"/>
</dbReference>
<dbReference type="SUPFAM" id="SSF51695">
    <property type="entry name" value="PLC-like phosphodiesterases"/>
    <property type="match status" value="1"/>
</dbReference>
<comment type="catalytic activity">
    <reaction evidence="4">
        <text>a sn-glycero-3-phosphodiester + H2O = an alcohol + sn-glycerol 3-phosphate + H(+)</text>
        <dbReference type="Rhea" id="RHEA:12969"/>
        <dbReference type="ChEBI" id="CHEBI:15377"/>
        <dbReference type="ChEBI" id="CHEBI:15378"/>
        <dbReference type="ChEBI" id="CHEBI:30879"/>
        <dbReference type="ChEBI" id="CHEBI:57597"/>
        <dbReference type="ChEBI" id="CHEBI:83408"/>
        <dbReference type="EC" id="3.1.4.46"/>
    </reaction>
</comment>
<comment type="caution">
    <text evidence="6">The sequence shown here is derived from an EMBL/GenBank/DDBJ whole genome shotgun (WGS) entry which is preliminary data.</text>
</comment>
<dbReference type="InterPro" id="IPR030395">
    <property type="entry name" value="GP_PDE_dom"/>
</dbReference>
<dbReference type="PANTHER" id="PTHR22958:SF1">
    <property type="entry name" value="GLYCEROPHOSPHOCHOLINE PHOSPHODIESTERASE GPCPD1"/>
    <property type="match status" value="1"/>
</dbReference>
<protein>
    <recommendedName>
        <fullName evidence="1">glycerophosphodiester phosphodiesterase</fullName>
        <ecNumber evidence="1">3.1.4.46</ecNumber>
    </recommendedName>
</protein>
<keyword evidence="2" id="KW-0319">Glycerol metabolism</keyword>
<gene>
    <name evidence="6" type="ORF">M5K25_027126</name>
</gene>
<name>A0ABD0TYZ1_DENTH</name>
<sequence>MALKAVPMLEIPALDQVQEVHSFSLSLSSHTPKPVRFAVIGHRGNGMNSLSSATMRENSILSFNSAARFPISYIEFDVQVTRDGVPIIFHDDFILTGNLNAVYERRVTDLSLEEFLSYGAQREPEAIRSGKPLLRRSAEGNVFDWVVEAEDPLCTLEEAFLKVDPRLGFNIELKFDDNLEYAEKNLLNTVEIVARLVSTNAGARPVIFSTFQPDAARIIRRIQRDYPVFFLTDGGLKIHGDERRNSLEEAVKLCVEHGLEGIVSEVRAVLRNPAEVVGIKEANLRLLTYGGLNNTAEVVYMQHMMGIDGVIVDKVKEMSEAVLSFFGEEGQEAEAEARPNFSEGQLSYLRKLVAELVRQ</sequence>
<evidence type="ECO:0000256" key="4">
    <source>
        <dbReference type="ARBA" id="ARBA00047512"/>
    </source>
</evidence>
<dbReference type="PROSITE" id="PS51704">
    <property type="entry name" value="GP_PDE"/>
    <property type="match status" value="1"/>
</dbReference>
<dbReference type="InterPro" id="IPR051578">
    <property type="entry name" value="GDPD"/>
</dbReference>
<dbReference type="EC" id="3.1.4.46" evidence="1"/>
<evidence type="ECO:0000256" key="2">
    <source>
        <dbReference type="ARBA" id="ARBA00022798"/>
    </source>
</evidence>
<reference evidence="6 7" key="1">
    <citation type="journal article" date="2024" name="Plant Biotechnol. J.">
        <title>Dendrobium thyrsiflorum genome and its molecular insights into genes involved in important horticultural traits.</title>
        <authorList>
            <person name="Chen B."/>
            <person name="Wang J.Y."/>
            <person name="Zheng P.J."/>
            <person name="Li K.L."/>
            <person name="Liang Y.M."/>
            <person name="Chen X.F."/>
            <person name="Zhang C."/>
            <person name="Zhao X."/>
            <person name="He X."/>
            <person name="Zhang G.Q."/>
            <person name="Liu Z.J."/>
            <person name="Xu Q."/>
        </authorList>
    </citation>
    <scope>NUCLEOTIDE SEQUENCE [LARGE SCALE GENOMIC DNA]</scope>
    <source>
        <strain evidence="6">GZMU011</strain>
    </source>
</reference>
<dbReference type="PANTHER" id="PTHR22958">
    <property type="entry name" value="GLYCEROPHOSPHORYL DIESTER PHOSPHODIESTERASE"/>
    <property type="match status" value="1"/>
</dbReference>
<evidence type="ECO:0000313" key="6">
    <source>
        <dbReference type="EMBL" id="KAL0904961.1"/>
    </source>
</evidence>
<proteinExistence type="predicted"/>
<dbReference type="Gene3D" id="3.20.20.190">
    <property type="entry name" value="Phosphatidylinositol (PI) phosphodiesterase"/>
    <property type="match status" value="1"/>
</dbReference>
<evidence type="ECO:0000256" key="3">
    <source>
        <dbReference type="ARBA" id="ARBA00022801"/>
    </source>
</evidence>
<dbReference type="GO" id="GO:0006071">
    <property type="term" value="P:glycerol metabolic process"/>
    <property type="evidence" value="ECO:0007669"/>
    <property type="project" value="UniProtKB-KW"/>
</dbReference>
<keyword evidence="3" id="KW-0378">Hydrolase</keyword>
<feature type="domain" description="GP-PDE" evidence="5">
    <location>
        <begin position="37"/>
        <end position="322"/>
    </location>
</feature>
<evidence type="ECO:0000313" key="7">
    <source>
        <dbReference type="Proteomes" id="UP001552299"/>
    </source>
</evidence>
<dbReference type="InterPro" id="IPR017946">
    <property type="entry name" value="PLC-like_Pdiesterase_TIM-brl"/>
</dbReference>
<evidence type="ECO:0000259" key="5">
    <source>
        <dbReference type="PROSITE" id="PS51704"/>
    </source>
</evidence>
<dbReference type="GO" id="GO:0008889">
    <property type="term" value="F:glycerophosphodiester phosphodiesterase activity"/>
    <property type="evidence" value="ECO:0007669"/>
    <property type="project" value="UniProtKB-EC"/>
</dbReference>
<dbReference type="Pfam" id="PF03009">
    <property type="entry name" value="GDPD"/>
    <property type="match status" value="1"/>
</dbReference>